<evidence type="ECO:0000256" key="8">
    <source>
        <dbReference type="ARBA" id="ARBA00022840"/>
    </source>
</evidence>
<evidence type="ECO:0000256" key="6">
    <source>
        <dbReference type="ARBA" id="ARBA00022741"/>
    </source>
</evidence>
<name>A0ABS8QEA1_9BACI</name>
<comment type="function">
    <text evidence="11">Catalyzes the phosphorylation of the hydroxyl group of 4-methyl-5-beta-hydroxyethylthiazole (THZ).</text>
</comment>
<keyword evidence="8 11" id="KW-0067">ATP-binding</keyword>
<evidence type="ECO:0000313" key="12">
    <source>
        <dbReference type="EMBL" id="MCD4837591.1"/>
    </source>
</evidence>
<comment type="caution">
    <text evidence="12">The sequence shown here is derived from an EMBL/GenBank/DDBJ whole genome shotgun (WGS) entry which is preliminary data.</text>
</comment>
<protein>
    <recommendedName>
        <fullName evidence="11">Hydroxyethylthiazole kinase</fullName>
        <ecNumber evidence="11">2.7.1.50</ecNumber>
    </recommendedName>
    <alternativeName>
        <fullName evidence="11">4-methyl-5-beta-hydroxyethylthiazole kinase</fullName>
        <shortName evidence="11">TH kinase</shortName>
        <shortName evidence="11">Thz kinase</shortName>
    </alternativeName>
</protein>
<comment type="similarity">
    <text evidence="11">Belongs to the Thz kinase family.</text>
</comment>
<dbReference type="CDD" id="cd01170">
    <property type="entry name" value="THZ_kinase"/>
    <property type="match status" value="1"/>
</dbReference>
<keyword evidence="13" id="KW-1185">Reference proteome</keyword>
<evidence type="ECO:0000256" key="1">
    <source>
        <dbReference type="ARBA" id="ARBA00001771"/>
    </source>
</evidence>
<dbReference type="PIRSF" id="PIRSF000513">
    <property type="entry name" value="Thz_kinase"/>
    <property type="match status" value="1"/>
</dbReference>
<keyword evidence="9 11" id="KW-0460">Magnesium</keyword>
<dbReference type="InterPro" id="IPR029056">
    <property type="entry name" value="Ribokinase-like"/>
</dbReference>
<dbReference type="HAMAP" id="MF_00228">
    <property type="entry name" value="Thz_kinase"/>
    <property type="match status" value="1"/>
</dbReference>
<keyword evidence="5 11" id="KW-0479">Metal-binding</keyword>
<keyword evidence="4 11" id="KW-0808">Transferase</keyword>
<sequence length="275" mass="28920">MDKKVLSETLQKVREVNPLVHNITNVVVTNFTANGLLALGASPVMAYAAEEVKEMAQLASSLVLNIGTLNPQTVESMILAGKAANEKETPVLFDPVGAGATQYRTETARKIMNEVKVSIVRGNAAEIANVVGENWKIKGVDAGEANGDVVNLAIKAAQKLNCVVVITGKDDVITDGTTTYLVSNGHPLLTKVTGAGCLLTSVIAAFAGVEKDLLRASTAALTFYGIAAEKAAKKTAEQGSGSFQIELLNQLAMVTPEELIQLAVYKKLQGADLNV</sequence>
<dbReference type="NCBIfam" id="TIGR00694">
    <property type="entry name" value="thiM"/>
    <property type="match status" value="1"/>
</dbReference>
<evidence type="ECO:0000256" key="5">
    <source>
        <dbReference type="ARBA" id="ARBA00022723"/>
    </source>
</evidence>
<evidence type="ECO:0000256" key="10">
    <source>
        <dbReference type="ARBA" id="ARBA00022977"/>
    </source>
</evidence>
<evidence type="ECO:0000256" key="4">
    <source>
        <dbReference type="ARBA" id="ARBA00022679"/>
    </source>
</evidence>
<feature type="binding site" evidence="11">
    <location>
        <position position="167"/>
    </location>
    <ligand>
        <name>ATP</name>
        <dbReference type="ChEBI" id="CHEBI:30616"/>
    </ligand>
</feature>
<evidence type="ECO:0000313" key="13">
    <source>
        <dbReference type="Proteomes" id="UP001162836"/>
    </source>
</evidence>
<accession>A0ABS8QEA1</accession>
<comment type="catalytic activity">
    <reaction evidence="1 11">
        <text>5-(2-hydroxyethyl)-4-methylthiazole + ATP = 4-methyl-5-(2-phosphooxyethyl)-thiazole + ADP + H(+)</text>
        <dbReference type="Rhea" id="RHEA:24212"/>
        <dbReference type="ChEBI" id="CHEBI:15378"/>
        <dbReference type="ChEBI" id="CHEBI:17957"/>
        <dbReference type="ChEBI" id="CHEBI:30616"/>
        <dbReference type="ChEBI" id="CHEBI:58296"/>
        <dbReference type="ChEBI" id="CHEBI:456216"/>
        <dbReference type="EC" id="2.7.1.50"/>
    </reaction>
</comment>
<dbReference type="InterPro" id="IPR000417">
    <property type="entry name" value="Hyethyz_kinase"/>
</dbReference>
<dbReference type="RefSeq" id="WP_038535070.1">
    <property type="nucleotide sequence ID" value="NZ_JAJODE010000003.1"/>
</dbReference>
<dbReference type="Gene3D" id="3.40.1190.20">
    <property type="match status" value="1"/>
</dbReference>
<dbReference type="NCBIfam" id="NF006830">
    <property type="entry name" value="PRK09355.1"/>
    <property type="match status" value="1"/>
</dbReference>
<comment type="pathway">
    <text evidence="3 11">Cofactor biosynthesis; thiamine diphosphate biosynthesis; 4-methyl-5-(2-phosphoethyl)-thiazole from 5-(2-hydroxyethyl)-4-methylthiazole: step 1/1.</text>
</comment>
<keyword evidence="10 11" id="KW-0784">Thiamine biosynthesis</keyword>
<dbReference type="PRINTS" id="PR01099">
    <property type="entry name" value="HYETHTZKNASE"/>
</dbReference>
<feature type="binding site" evidence="11">
    <location>
        <position position="121"/>
    </location>
    <ligand>
        <name>ATP</name>
        <dbReference type="ChEBI" id="CHEBI:30616"/>
    </ligand>
</feature>
<dbReference type="Proteomes" id="UP001162836">
    <property type="component" value="Unassembled WGS sequence"/>
</dbReference>
<feature type="binding site" evidence="11">
    <location>
        <position position="194"/>
    </location>
    <ligand>
        <name>substrate</name>
    </ligand>
</feature>
<keyword evidence="6 11" id="KW-0547">Nucleotide-binding</keyword>
<comment type="cofactor">
    <cofactor evidence="2 11">
        <name>Mg(2+)</name>
        <dbReference type="ChEBI" id="CHEBI:18420"/>
    </cofactor>
</comment>
<dbReference type="SUPFAM" id="SSF53613">
    <property type="entry name" value="Ribokinase-like"/>
    <property type="match status" value="1"/>
</dbReference>
<keyword evidence="7 11" id="KW-0418">Kinase</keyword>
<dbReference type="EC" id="2.7.1.50" evidence="11"/>
<evidence type="ECO:0000256" key="3">
    <source>
        <dbReference type="ARBA" id="ARBA00004868"/>
    </source>
</evidence>
<evidence type="ECO:0000256" key="2">
    <source>
        <dbReference type="ARBA" id="ARBA00001946"/>
    </source>
</evidence>
<dbReference type="EMBL" id="JAJODE010000003">
    <property type="protein sequence ID" value="MCD4837591.1"/>
    <property type="molecule type" value="Genomic_DNA"/>
</dbReference>
<evidence type="ECO:0000256" key="9">
    <source>
        <dbReference type="ARBA" id="ARBA00022842"/>
    </source>
</evidence>
<proteinExistence type="inferred from homology"/>
<organism evidence="12 13">
    <name type="scientific">Neobacillus sedimentimangrovi</name>
    <dbReference type="NCBI Taxonomy" id="2699460"/>
    <lineage>
        <taxon>Bacteria</taxon>
        <taxon>Bacillati</taxon>
        <taxon>Bacillota</taxon>
        <taxon>Bacilli</taxon>
        <taxon>Bacillales</taxon>
        <taxon>Bacillaceae</taxon>
        <taxon>Neobacillus</taxon>
    </lineage>
</organism>
<evidence type="ECO:0000256" key="7">
    <source>
        <dbReference type="ARBA" id="ARBA00022777"/>
    </source>
</evidence>
<dbReference type="Pfam" id="PF02110">
    <property type="entry name" value="HK"/>
    <property type="match status" value="1"/>
</dbReference>
<feature type="binding site" evidence="11">
    <location>
        <position position="45"/>
    </location>
    <ligand>
        <name>substrate</name>
    </ligand>
</feature>
<gene>
    <name evidence="11 12" type="primary">thiM</name>
    <name evidence="12" type="ORF">LRS37_01610</name>
</gene>
<dbReference type="GO" id="GO:0004417">
    <property type="term" value="F:hydroxyethylthiazole kinase activity"/>
    <property type="evidence" value="ECO:0007669"/>
    <property type="project" value="UniProtKB-EC"/>
</dbReference>
<evidence type="ECO:0000256" key="11">
    <source>
        <dbReference type="HAMAP-Rule" id="MF_00228"/>
    </source>
</evidence>
<reference evidence="12 13" key="1">
    <citation type="journal article" date="2023" name="Antonie Van Leeuwenhoek">
        <title>Unveiling the genomic potential of a novel thermostable glycoside hydrolases producing Neobacillus sedimentimangrovi UE25.</title>
        <authorList>
            <person name="Ejaz U."/>
            <person name="Saleem F."/>
            <person name="Rashid R."/>
            <person name="Hasan K.A."/>
            <person name="Syed M.N."/>
            <person name="Sohail M."/>
        </authorList>
    </citation>
    <scope>NUCLEOTIDE SEQUENCE [LARGE SCALE GENOMIC DNA]</scope>
    <source>
        <strain evidence="12 13">UE25</strain>
    </source>
</reference>